<comment type="caution">
    <text evidence="5">The sequence shown here is derived from an EMBL/GenBank/DDBJ whole genome shotgun (WGS) entry which is preliminary data.</text>
</comment>
<dbReference type="PANTHER" id="PTHR30005">
    <property type="entry name" value="EXOPOLYPHOSPHATASE"/>
    <property type="match status" value="1"/>
</dbReference>
<evidence type="ECO:0000256" key="1">
    <source>
        <dbReference type="ARBA" id="ARBA00007125"/>
    </source>
</evidence>
<dbReference type="SUPFAM" id="SSF109604">
    <property type="entry name" value="HD-domain/PDEase-like"/>
    <property type="match status" value="1"/>
</dbReference>
<reference evidence="5" key="2">
    <citation type="journal article" date="2021" name="PeerJ">
        <title>Extensive microbial diversity within the chicken gut microbiome revealed by metagenomics and culture.</title>
        <authorList>
            <person name="Gilroy R."/>
            <person name="Ravi A."/>
            <person name="Getino M."/>
            <person name="Pursley I."/>
            <person name="Horton D.L."/>
            <person name="Alikhan N.F."/>
            <person name="Baker D."/>
            <person name="Gharbi K."/>
            <person name="Hall N."/>
            <person name="Watson M."/>
            <person name="Adriaenssens E.M."/>
            <person name="Foster-Nyarko E."/>
            <person name="Jarju S."/>
            <person name="Secka A."/>
            <person name="Antonio M."/>
            <person name="Oren A."/>
            <person name="Chaudhuri R.R."/>
            <person name="La Ragione R."/>
            <person name="Hildebrand F."/>
            <person name="Pallen M.J."/>
        </authorList>
    </citation>
    <scope>NUCLEOTIDE SEQUENCE</scope>
    <source>
        <strain evidence="5">9366</strain>
    </source>
</reference>
<feature type="domain" description="Ppx/GppA phosphatase N-terminal" evidence="3">
    <location>
        <begin position="23"/>
        <end position="301"/>
    </location>
</feature>
<dbReference type="InterPro" id="IPR048950">
    <property type="entry name" value="Ppx_GppA_C"/>
</dbReference>
<name>A0A9D1MLM7_9FIRM</name>
<keyword evidence="2" id="KW-0378">Hydrolase</keyword>
<dbReference type="Proteomes" id="UP000824145">
    <property type="component" value="Unassembled WGS sequence"/>
</dbReference>
<organism evidence="5 6">
    <name type="scientific">Candidatus Caccalectryoclostridium excrementigallinarum</name>
    <dbReference type="NCBI Taxonomy" id="2840710"/>
    <lineage>
        <taxon>Bacteria</taxon>
        <taxon>Bacillati</taxon>
        <taxon>Bacillota</taxon>
        <taxon>Clostridia</taxon>
        <taxon>Christensenellales</taxon>
        <taxon>Christensenellaceae</taxon>
        <taxon>Christensenellaceae incertae sedis</taxon>
        <taxon>Candidatus Caccalectryoclostridium</taxon>
    </lineage>
</organism>
<comment type="similarity">
    <text evidence="1">Belongs to the GppA/Ppx family.</text>
</comment>
<dbReference type="CDD" id="cd00077">
    <property type="entry name" value="HDc"/>
    <property type="match status" value="1"/>
</dbReference>
<protein>
    <submittedName>
        <fullName evidence="5">Ppx/GppA family phosphatase</fullName>
    </submittedName>
</protein>
<dbReference type="EMBL" id="DVNJ01000002">
    <property type="protein sequence ID" value="HIU62343.1"/>
    <property type="molecule type" value="Genomic_DNA"/>
</dbReference>
<accession>A0A9D1MLM7</accession>
<sequence length="504" mass="56477">MEKIAIIDLGSNSARLVLVDILEGGYFSVVDQLKETVRLAQDMEDDGFLKQSRIFQAIKTFKMFRRLCDANKVDRIYAFATTAVRRAKNQRGFLDEILATTGIKVRVLDENEEAQLIYQGVINSMDVPRGLIMDIGGGGVQFIYYNRRNLLGHVTLPIGAVTLTEMFAGEDLTPEERNDKIYAYVRQQLDGVEWLSDIAPDTRLIGVGGSFRNLGKISRMLKKYPLDMAHNYVITSSELNGIYSNIKKLSLDKTMKIKGLSSLRADIFPAALASACAVTDKLGLEDLVISGCGLREGAMFRYAVPSTNEKPLSDVLGHSIYSLLNFFGENVEHAEQVYNLSVQLFKQLKVLHKLPRAYVRVLRTAAMLHDAGNRVKYYDHQKHSAYIILNSGLYGISQKDLIMAAFVAELHRKGELSMPDFMRYRELLTDEDVDAVYKLGVIVRIAESFDRSMSSVIKTITCDVLGDSVIMKTEAEGDCSLEIKDAMQAGANFRKAYKKNLQIL</sequence>
<dbReference type="Pfam" id="PF02541">
    <property type="entry name" value="Ppx-GppA"/>
    <property type="match status" value="1"/>
</dbReference>
<dbReference type="Gene3D" id="1.10.3210.10">
    <property type="entry name" value="Hypothetical protein af1432"/>
    <property type="match status" value="1"/>
</dbReference>
<dbReference type="Gene3D" id="3.30.420.40">
    <property type="match status" value="1"/>
</dbReference>
<evidence type="ECO:0000313" key="5">
    <source>
        <dbReference type="EMBL" id="HIU62343.1"/>
    </source>
</evidence>
<gene>
    <name evidence="5" type="ORF">IAB07_01055</name>
</gene>
<dbReference type="InterPro" id="IPR030673">
    <property type="entry name" value="PyroPPase_GppA_Ppx"/>
</dbReference>
<dbReference type="InterPro" id="IPR050273">
    <property type="entry name" value="GppA/Ppx_hydrolase"/>
</dbReference>
<dbReference type="InterPro" id="IPR043129">
    <property type="entry name" value="ATPase_NBD"/>
</dbReference>
<evidence type="ECO:0000259" key="3">
    <source>
        <dbReference type="Pfam" id="PF02541"/>
    </source>
</evidence>
<feature type="domain" description="Ppx/GppA phosphatase C-terminal" evidence="4">
    <location>
        <begin position="319"/>
        <end position="468"/>
    </location>
</feature>
<dbReference type="GO" id="GO:0016462">
    <property type="term" value="F:pyrophosphatase activity"/>
    <property type="evidence" value="ECO:0007669"/>
    <property type="project" value="TreeGrafter"/>
</dbReference>
<evidence type="ECO:0000259" key="4">
    <source>
        <dbReference type="Pfam" id="PF21447"/>
    </source>
</evidence>
<reference evidence="5" key="1">
    <citation type="submission" date="2020-10" db="EMBL/GenBank/DDBJ databases">
        <authorList>
            <person name="Gilroy R."/>
        </authorList>
    </citation>
    <scope>NUCLEOTIDE SEQUENCE</scope>
    <source>
        <strain evidence="5">9366</strain>
    </source>
</reference>
<dbReference type="Pfam" id="PF21447">
    <property type="entry name" value="Ppx-GppA_III"/>
    <property type="match status" value="1"/>
</dbReference>
<dbReference type="AlphaFoldDB" id="A0A9D1MLM7"/>
<dbReference type="CDD" id="cd24052">
    <property type="entry name" value="ASKHA_NBD_HpPPX-GppA-like"/>
    <property type="match status" value="1"/>
</dbReference>
<dbReference type="Gene3D" id="3.30.420.150">
    <property type="entry name" value="Exopolyphosphatase. Domain 2"/>
    <property type="match status" value="1"/>
</dbReference>
<dbReference type="SUPFAM" id="SSF53067">
    <property type="entry name" value="Actin-like ATPase domain"/>
    <property type="match status" value="2"/>
</dbReference>
<evidence type="ECO:0000313" key="6">
    <source>
        <dbReference type="Proteomes" id="UP000824145"/>
    </source>
</evidence>
<dbReference type="InterPro" id="IPR003607">
    <property type="entry name" value="HD/PDEase_dom"/>
</dbReference>
<dbReference type="PIRSF" id="PIRSF001267">
    <property type="entry name" value="Pyrophosphatase_GppA_Ppx"/>
    <property type="match status" value="1"/>
</dbReference>
<dbReference type="InterPro" id="IPR003695">
    <property type="entry name" value="Ppx_GppA_N"/>
</dbReference>
<dbReference type="PANTHER" id="PTHR30005:SF0">
    <property type="entry name" value="RETROGRADE REGULATION PROTEIN 2"/>
    <property type="match status" value="1"/>
</dbReference>
<proteinExistence type="inferred from homology"/>
<evidence type="ECO:0000256" key="2">
    <source>
        <dbReference type="ARBA" id="ARBA00022801"/>
    </source>
</evidence>